<keyword evidence="1" id="KW-0489">Methyltransferase</keyword>
<comment type="caution">
    <text evidence="1">The sequence shown here is derived from an EMBL/GenBank/DDBJ whole genome shotgun (WGS) entry which is preliminary data.</text>
</comment>
<dbReference type="PIRSF" id="PIRSF017393">
    <property type="entry name" value="MTase_SAV2177"/>
    <property type="match status" value="1"/>
</dbReference>
<dbReference type="SUPFAM" id="SSF53335">
    <property type="entry name" value="S-adenosyl-L-methionine-dependent methyltransferases"/>
    <property type="match status" value="1"/>
</dbReference>
<dbReference type="RefSeq" id="WP_070008798.1">
    <property type="nucleotide sequence ID" value="NZ_LJGS01000035.1"/>
</dbReference>
<keyword evidence="1" id="KW-0808">Transferase</keyword>
<reference evidence="1 2" key="1">
    <citation type="journal article" date="2016" name="Front. Microbiol.">
        <title>Comparative Genomics Analysis of Streptomyces Species Reveals Their Adaptation to the Marine Environment and Their Diversity at the Genomic Level.</title>
        <authorList>
            <person name="Tian X."/>
            <person name="Zhang Z."/>
            <person name="Yang T."/>
            <person name="Chen M."/>
            <person name="Li J."/>
            <person name="Chen F."/>
            <person name="Yang J."/>
            <person name="Li W."/>
            <person name="Zhang B."/>
            <person name="Zhang Z."/>
            <person name="Wu J."/>
            <person name="Zhang C."/>
            <person name="Long L."/>
            <person name="Xiao J."/>
        </authorList>
    </citation>
    <scope>NUCLEOTIDE SEQUENCE [LARGE SCALE GENOMIC DNA]</scope>
    <source>
        <strain evidence="1 2">SCSIO 10390</strain>
    </source>
</reference>
<dbReference type="Pfam" id="PF04672">
    <property type="entry name" value="Methyltransf_19"/>
    <property type="match status" value="1"/>
</dbReference>
<accession>A0A1E7JF71</accession>
<gene>
    <name evidence="1" type="ORF">AN215_20945</name>
</gene>
<dbReference type="InterPro" id="IPR006764">
    <property type="entry name" value="SAM_dep_MeTrfase_SAV2177_type"/>
</dbReference>
<protein>
    <submittedName>
        <fullName evidence="1">Methyltransferase</fullName>
    </submittedName>
</protein>
<dbReference type="STRING" id="933944.AN215_20945"/>
<dbReference type="InterPro" id="IPR029063">
    <property type="entry name" value="SAM-dependent_MTases_sf"/>
</dbReference>
<dbReference type="PATRIC" id="fig|933944.5.peg.3361"/>
<organism evidence="1 2">
    <name type="scientific">Streptomyces abyssalis</name>
    <dbReference type="NCBI Taxonomy" id="933944"/>
    <lineage>
        <taxon>Bacteria</taxon>
        <taxon>Bacillati</taxon>
        <taxon>Actinomycetota</taxon>
        <taxon>Actinomycetes</taxon>
        <taxon>Kitasatosporales</taxon>
        <taxon>Streptomycetaceae</taxon>
        <taxon>Streptomyces</taxon>
    </lineage>
</organism>
<dbReference type="GO" id="GO:0008168">
    <property type="term" value="F:methyltransferase activity"/>
    <property type="evidence" value="ECO:0007669"/>
    <property type="project" value="UniProtKB-KW"/>
</dbReference>
<keyword evidence="2" id="KW-1185">Reference proteome</keyword>
<evidence type="ECO:0000313" key="2">
    <source>
        <dbReference type="Proteomes" id="UP000176087"/>
    </source>
</evidence>
<dbReference type="EMBL" id="LJGT01000041">
    <property type="protein sequence ID" value="OEU85117.1"/>
    <property type="molecule type" value="Genomic_DNA"/>
</dbReference>
<proteinExistence type="predicted"/>
<dbReference type="GO" id="GO:0032259">
    <property type="term" value="P:methylation"/>
    <property type="evidence" value="ECO:0007669"/>
    <property type="project" value="UniProtKB-KW"/>
</dbReference>
<dbReference type="Proteomes" id="UP000176087">
    <property type="component" value="Unassembled WGS sequence"/>
</dbReference>
<name>A0A1E7JF71_9ACTN</name>
<sequence>MTGSGERPAQIDTSRAHSARMYDYYLGGKDWYPVDQEAAEKVKEVFPFIVTGARANRDFMHRATRTLASEYGVRQFVDIGTGIPTEPNLHQVAQEVAPEARVVYADNDPTVLEYTDALTLSSPQGRTAYVHADLRHDAVLEDAELRSTVDLDKPVALSMLAVTHFLPDEDGPLQIVHSMVDRLAPGSFLVLSHATPDFNPAAQKAVEVYRQSGTPAQIRTKSEIMRFFEGTELIEPGLTTTHRWRPDGESGITDEDAFFYAGIGRKP</sequence>
<dbReference type="OrthoDB" id="4134439at2"/>
<dbReference type="Gene3D" id="3.40.50.150">
    <property type="entry name" value="Vaccinia Virus protein VP39"/>
    <property type="match status" value="1"/>
</dbReference>
<dbReference type="AlphaFoldDB" id="A0A1E7JF71"/>
<evidence type="ECO:0000313" key="1">
    <source>
        <dbReference type="EMBL" id="OEU85117.1"/>
    </source>
</evidence>